<gene>
    <name evidence="8" type="ORF">H4Rhizo441764_000004</name>
</gene>
<evidence type="ECO:0000256" key="1">
    <source>
        <dbReference type="ARBA" id="ARBA00004328"/>
    </source>
</evidence>
<evidence type="ECO:0000256" key="2">
    <source>
        <dbReference type="ARBA" id="ARBA00022581"/>
    </source>
</evidence>
<evidence type="ECO:0000313" key="8">
    <source>
        <dbReference type="EMBL" id="QDH87318.1"/>
    </source>
</evidence>
<keyword evidence="5" id="KW-1175">Viral attachment to host cell pilus</keyword>
<dbReference type="InterPro" id="IPR005563">
    <property type="entry name" value="A_protein"/>
</dbReference>
<evidence type="ECO:0000256" key="5">
    <source>
        <dbReference type="ARBA" id="ARBA00023104"/>
    </source>
</evidence>
<accession>A0A514D130</accession>
<dbReference type="GO" id="GO:0039666">
    <property type="term" value="P:virion attachment to host cell pilus"/>
    <property type="evidence" value="ECO:0007669"/>
    <property type="project" value="UniProtKB-KW"/>
</dbReference>
<reference evidence="8" key="1">
    <citation type="submission" date="2019-05" db="EMBL/GenBank/DDBJ databases">
        <title>Metatranscriptomic reconstruction reveals RNA viruses with the potential to shape carbon cycling in soil.</title>
        <authorList>
            <person name="Starr E.P."/>
            <person name="Nuccio E."/>
            <person name="Pett-Ridge J."/>
            <person name="Banfield J.F."/>
            <person name="Firestone M.K."/>
        </authorList>
    </citation>
    <scope>NUCLEOTIDE SEQUENCE</scope>
    <source>
        <strain evidence="8">H4_Rhizo_44_scaffold_1764</strain>
    </source>
</reference>
<dbReference type="Pfam" id="PF03863">
    <property type="entry name" value="Phage_mat-A"/>
    <property type="match status" value="1"/>
</dbReference>
<keyword evidence="4" id="KW-0946">Virion</keyword>
<dbReference type="EMBL" id="MN033280">
    <property type="protein sequence ID" value="QDH87318.1"/>
    <property type="molecule type" value="Genomic_RNA"/>
</dbReference>
<sequence length="432" mass="47900">MGIKRRPTTSLNFGTGRMWQQYQGQLPLNSGVSNVAPIQGTQVTESENHPIWLRLAYRNNLTLEDVSGFGDSLSDYGGAFSMRKQYVAPPWEPVRAKLTSPYDTQRPPFRRIYDGPIFGWTSPTFPPFASSSDSDMAGFGTKAIAACAPTNGIAQLGVALSEVYRDGLPKSLGITTWEKRLSKLKDYTSSAGEEFLNIAFGWKPLASDVRDISNAVVNLDRLMEQYVRDSGKVVRRRYSFPPVVKEERTVVVQNTSAGMAPSALNFYDPNLLNKGQMVRYRSTRVSRWFSGAFTYYCPPSWRDGFVGHVSRARKLLGLDLTPEVLWNLAPWSWAVDWFVNVGDILHVADATANDGLVLRYGYIMEHSVVRDTYQFEGPSGLWASFGAVYPAPVTLVSECKLRRKAGPFGFGITTGLTNQQAAIVAALGMTRA</sequence>
<evidence type="ECO:0000256" key="6">
    <source>
        <dbReference type="ARBA" id="ARBA00023296"/>
    </source>
</evidence>
<evidence type="ECO:0000256" key="7">
    <source>
        <dbReference type="ARBA" id="ARBA00035110"/>
    </source>
</evidence>
<dbReference type="GO" id="GO:0044423">
    <property type="term" value="C:virion component"/>
    <property type="evidence" value="ECO:0007669"/>
    <property type="project" value="UniProtKB-KW"/>
</dbReference>
<comment type="subcellular location">
    <subcellularLocation>
        <location evidence="1">Virion</location>
    </subcellularLocation>
</comment>
<name>A0A514D130_9VIRU</name>
<protein>
    <recommendedName>
        <fullName evidence="9">Maturation</fullName>
    </recommendedName>
</protein>
<comment type="similarity">
    <text evidence="7">Belongs to the Leviviricetes maturation protein family.</text>
</comment>
<organism evidence="8">
    <name type="scientific">Leviviridae sp</name>
    <dbReference type="NCBI Taxonomy" id="2027243"/>
    <lineage>
        <taxon>Viruses</taxon>
        <taxon>Riboviria</taxon>
        <taxon>Orthornavirae</taxon>
        <taxon>Lenarviricota</taxon>
        <taxon>Leviviricetes</taxon>
        <taxon>Norzivirales</taxon>
        <taxon>Fiersviridae</taxon>
    </lineage>
</organism>
<proteinExistence type="inferred from homology"/>
<keyword evidence="6" id="KW-1160">Virus entry into host cell</keyword>
<evidence type="ECO:0000256" key="4">
    <source>
        <dbReference type="ARBA" id="ARBA00022844"/>
    </source>
</evidence>
<keyword evidence="2" id="KW-0945">Host-virus interaction</keyword>
<evidence type="ECO:0008006" key="9">
    <source>
        <dbReference type="Google" id="ProtNLM"/>
    </source>
</evidence>
<keyword evidence="3" id="KW-1161">Viral attachment to host cell</keyword>
<evidence type="ECO:0000256" key="3">
    <source>
        <dbReference type="ARBA" id="ARBA00022804"/>
    </source>
</evidence>